<protein>
    <recommendedName>
        <fullName evidence="3">Peptidase C39-like domain-containing protein</fullName>
    </recommendedName>
</protein>
<evidence type="ECO:0008006" key="3">
    <source>
        <dbReference type="Google" id="ProtNLM"/>
    </source>
</evidence>
<organism evidence="1 2">
    <name type="scientific">Frankia alni (strain DSM 45986 / CECT 9034 / ACN14a)</name>
    <dbReference type="NCBI Taxonomy" id="326424"/>
    <lineage>
        <taxon>Bacteria</taxon>
        <taxon>Bacillati</taxon>
        <taxon>Actinomycetota</taxon>
        <taxon>Actinomycetes</taxon>
        <taxon>Frankiales</taxon>
        <taxon>Frankiaceae</taxon>
        <taxon>Frankia</taxon>
    </lineage>
</organism>
<dbReference type="RefSeq" id="WP_011602837.1">
    <property type="nucleotide sequence ID" value="NC_008278.1"/>
</dbReference>
<evidence type="ECO:0000313" key="2">
    <source>
        <dbReference type="Proteomes" id="UP000000657"/>
    </source>
</evidence>
<sequence length="230" mass="25411">MDSPFAIRRHVPNSPDALHCAQASLIRTLETLGHAEQMTLDQADEITGFREGVETWPYSMLAWLGENGYEVRHEDALDAVALMRDAETELRRSGLDDETLEYFLDISDFSREGAAIARCLASGNLTFVPGIPDPRRLTDRIDARWLPLLSLDAAVLAERERDGFEGHMVLVTGFVGQCAVIQDPGPPSRWDWVVPLSRVSVALRSPADTSGTITYIRRKAGRGGIPHVST</sequence>
<gene>
    <name evidence="1" type="ordered locus">FRAAL1648</name>
</gene>
<reference evidence="1 2" key="1">
    <citation type="journal article" date="2007" name="Genome Res.">
        <title>Genome characteristics of facultatively symbiotic Frankia sp. strains reflect host range and host plant biogeography.</title>
        <authorList>
            <person name="Normand P."/>
            <person name="Lapierre P."/>
            <person name="Tisa L.S."/>
            <person name="Gogarten J.P."/>
            <person name="Alloisio N."/>
            <person name="Bagnarol E."/>
            <person name="Bassi C.A."/>
            <person name="Berry A.M."/>
            <person name="Bickhart D.M."/>
            <person name="Choisne N."/>
            <person name="Couloux A."/>
            <person name="Cournoyer B."/>
            <person name="Cruveiller S."/>
            <person name="Daubin V."/>
            <person name="Demange N."/>
            <person name="Francino M.P."/>
            <person name="Goltsman E."/>
            <person name="Huang Y."/>
            <person name="Kopp O.R."/>
            <person name="Labarre L."/>
            <person name="Lapidus A."/>
            <person name="Lavire C."/>
            <person name="Marechal J."/>
            <person name="Martinez M."/>
            <person name="Mastronunzio J.E."/>
            <person name="Mullin B.C."/>
            <person name="Niemann J."/>
            <person name="Pujic P."/>
            <person name="Rawnsley T."/>
            <person name="Rouy Z."/>
            <person name="Schenowitz C."/>
            <person name="Sellstedt A."/>
            <person name="Tavares F."/>
            <person name="Tomkins J.P."/>
            <person name="Vallenet D."/>
            <person name="Valverde C."/>
            <person name="Wall L.G."/>
            <person name="Wang Y."/>
            <person name="Medigue C."/>
            <person name="Benson D.R."/>
        </authorList>
    </citation>
    <scope>NUCLEOTIDE SEQUENCE [LARGE SCALE GENOMIC DNA]</scope>
    <source>
        <strain evidence="2">DSM 45986 / CECT 9034 / ACN14a</strain>
    </source>
</reference>
<name>Q0RQ73_FRAAA</name>
<dbReference type="HOGENOM" id="CLU_1203406_0_0_11"/>
<accession>Q0RQ73</accession>
<dbReference type="KEGG" id="fal:FRAAL1648"/>
<proteinExistence type="predicted"/>
<dbReference type="STRING" id="326424.FRAAL1648"/>
<dbReference type="AlphaFoldDB" id="Q0RQ73"/>
<evidence type="ECO:0000313" key="1">
    <source>
        <dbReference type="EMBL" id="CAJ60303.1"/>
    </source>
</evidence>
<dbReference type="Proteomes" id="UP000000657">
    <property type="component" value="Chromosome"/>
</dbReference>
<keyword evidence="2" id="KW-1185">Reference proteome</keyword>
<dbReference type="EMBL" id="CT573213">
    <property type="protein sequence ID" value="CAJ60303.1"/>
    <property type="molecule type" value="Genomic_DNA"/>
</dbReference>